<keyword evidence="1" id="KW-1133">Transmembrane helix</keyword>
<evidence type="ECO:0000313" key="3">
    <source>
        <dbReference type="Proteomes" id="UP001448207"/>
    </source>
</evidence>
<accession>A0ABR3B6I9</accession>
<protein>
    <submittedName>
        <fullName evidence="2">Uncharacterized protein</fullName>
    </submittedName>
</protein>
<feature type="transmembrane region" description="Helical" evidence="1">
    <location>
        <begin position="6"/>
        <end position="28"/>
    </location>
</feature>
<gene>
    <name evidence="2" type="ORF">J3Q64DRAFT_1723961</name>
</gene>
<comment type="caution">
    <text evidence="2">The sequence shown here is derived from an EMBL/GenBank/DDBJ whole genome shotgun (WGS) entry which is preliminary data.</text>
</comment>
<name>A0ABR3B6I9_PHYBL</name>
<sequence>MFVFVYLFVCLDISLFLSLFLFVYYLFIYLFIKDKSLPRYFLEIRTKLIIIITVIIIT</sequence>
<organism evidence="2 3">
    <name type="scientific">Phycomyces blakesleeanus</name>
    <dbReference type="NCBI Taxonomy" id="4837"/>
    <lineage>
        <taxon>Eukaryota</taxon>
        <taxon>Fungi</taxon>
        <taxon>Fungi incertae sedis</taxon>
        <taxon>Mucoromycota</taxon>
        <taxon>Mucoromycotina</taxon>
        <taxon>Mucoromycetes</taxon>
        <taxon>Mucorales</taxon>
        <taxon>Phycomycetaceae</taxon>
        <taxon>Phycomyces</taxon>
    </lineage>
</organism>
<evidence type="ECO:0000313" key="2">
    <source>
        <dbReference type="EMBL" id="KAL0091490.1"/>
    </source>
</evidence>
<evidence type="ECO:0000256" key="1">
    <source>
        <dbReference type="SAM" id="Phobius"/>
    </source>
</evidence>
<feature type="transmembrane region" description="Helical" evidence="1">
    <location>
        <begin position="40"/>
        <end position="57"/>
    </location>
</feature>
<dbReference type="Proteomes" id="UP001448207">
    <property type="component" value="Unassembled WGS sequence"/>
</dbReference>
<keyword evidence="3" id="KW-1185">Reference proteome</keyword>
<proteinExistence type="predicted"/>
<dbReference type="EMBL" id="JBCLYO010000003">
    <property type="protein sequence ID" value="KAL0091490.1"/>
    <property type="molecule type" value="Genomic_DNA"/>
</dbReference>
<reference evidence="2 3" key="1">
    <citation type="submission" date="2024-04" db="EMBL/GenBank/DDBJ databases">
        <title>Symmetric and asymmetric DNA N6-adenine methylation regulates different biological responses in Mucorales.</title>
        <authorList>
            <consortium name="Lawrence Berkeley National Laboratory"/>
            <person name="Lax C."/>
            <person name="Mondo S.J."/>
            <person name="Osorio-Concepcion M."/>
            <person name="Muszewska A."/>
            <person name="Corrochano-Luque M."/>
            <person name="Gutierrez G."/>
            <person name="Riley R."/>
            <person name="Lipzen A."/>
            <person name="Guo J."/>
            <person name="Hundley H."/>
            <person name="Amirebrahimi M."/>
            <person name="Ng V."/>
            <person name="Lorenzo-Gutierrez D."/>
            <person name="Binder U."/>
            <person name="Yang J."/>
            <person name="Song Y."/>
            <person name="Canovas D."/>
            <person name="Navarro E."/>
            <person name="Freitag M."/>
            <person name="Gabaldon T."/>
            <person name="Grigoriev I.V."/>
            <person name="Corrochano L.M."/>
            <person name="Nicolas F.E."/>
            <person name="Garre V."/>
        </authorList>
    </citation>
    <scope>NUCLEOTIDE SEQUENCE [LARGE SCALE GENOMIC DNA]</scope>
    <source>
        <strain evidence="2 3">L51</strain>
    </source>
</reference>
<keyword evidence="1" id="KW-0812">Transmembrane</keyword>
<keyword evidence="1" id="KW-0472">Membrane</keyword>